<sequence length="341" mass="36394">MLRALPLLALATALMAVTATAPAQDAFDNPACEALSTAAIPPGDEPDAATRTRLSACDSENLYYADGDKPDYKEARLCAYIERGKGNEVMFGGSAVLMMIYANGYGVKRNVELAKKFACEVQGAPAELDGRLQHLDAMAKEASPQPLDLCDDITSGYMMGFCADRGAQSAKVDRDQRVAALSKGWSDADRAAFARLRAAADSYFDAVVDGEVDMSGTARGALAVGAREELESKLVESLQAFEQGKLPRGGAQELASADKSLNASYAKAMKAAKPIEGESFSNLGTVTPDGIRAAERAWIKYRDAWVAFGAHKYPAVPADAWRTSFTRERDEALKLLAGEGE</sequence>
<feature type="chain" id="PRO_5020991821" evidence="1">
    <location>
        <begin position="24"/>
        <end position="341"/>
    </location>
</feature>
<dbReference type="AlphaFoldDB" id="A0A4R6YMQ9"/>
<dbReference type="EMBL" id="SNZH01000019">
    <property type="protein sequence ID" value="TDR38765.1"/>
    <property type="molecule type" value="Genomic_DNA"/>
</dbReference>
<gene>
    <name evidence="3" type="ORF">DFR29_11993</name>
</gene>
<organism evidence="3 4">
    <name type="scientific">Tahibacter aquaticus</name>
    <dbReference type="NCBI Taxonomy" id="520092"/>
    <lineage>
        <taxon>Bacteria</taxon>
        <taxon>Pseudomonadati</taxon>
        <taxon>Pseudomonadota</taxon>
        <taxon>Gammaproteobacteria</taxon>
        <taxon>Lysobacterales</taxon>
        <taxon>Rhodanobacteraceae</taxon>
        <taxon>Tahibacter</taxon>
    </lineage>
</organism>
<feature type="signal peptide" evidence="1">
    <location>
        <begin position="1"/>
        <end position="23"/>
    </location>
</feature>
<evidence type="ECO:0000259" key="2">
    <source>
        <dbReference type="Pfam" id="PF07007"/>
    </source>
</evidence>
<dbReference type="OrthoDB" id="7340239at2"/>
<name>A0A4R6YMQ9_9GAMM</name>
<proteinExistence type="predicted"/>
<keyword evidence="1" id="KW-0732">Signal</keyword>
<keyword evidence="4" id="KW-1185">Reference proteome</keyword>
<dbReference type="RefSeq" id="WP_133821303.1">
    <property type="nucleotide sequence ID" value="NZ_SNZH01000019.1"/>
</dbReference>
<dbReference type="Proteomes" id="UP000295293">
    <property type="component" value="Unassembled WGS sequence"/>
</dbReference>
<evidence type="ECO:0000313" key="4">
    <source>
        <dbReference type="Proteomes" id="UP000295293"/>
    </source>
</evidence>
<protein>
    <submittedName>
        <fullName evidence="3">Uncharacterized protein DUF1311</fullName>
    </submittedName>
</protein>
<dbReference type="Pfam" id="PF07007">
    <property type="entry name" value="LprI"/>
    <property type="match status" value="1"/>
</dbReference>
<evidence type="ECO:0000313" key="3">
    <source>
        <dbReference type="EMBL" id="TDR38765.1"/>
    </source>
</evidence>
<feature type="domain" description="Lysozyme inhibitor LprI-like N-terminal" evidence="2">
    <location>
        <begin position="251"/>
        <end position="308"/>
    </location>
</feature>
<comment type="caution">
    <text evidence="3">The sequence shown here is derived from an EMBL/GenBank/DDBJ whole genome shotgun (WGS) entry which is preliminary data.</text>
</comment>
<dbReference type="InterPro" id="IPR009739">
    <property type="entry name" value="LprI-like_N"/>
</dbReference>
<dbReference type="Gene3D" id="1.20.1270.180">
    <property type="match status" value="1"/>
</dbReference>
<reference evidence="3 4" key="1">
    <citation type="submission" date="2019-03" db="EMBL/GenBank/DDBJ databases">
        <title>Genomic Encyclopedia of Type Strains, Phase IV (KMG-IV): sequencing the most valuable type-strain genomes for metagenomic binning, comparative biology and taxonomic classification.</title>
        <authorList>
            <person name="Goeker M."/>
        </authorList>
    </citation>
    <scope>NUCLEOTIDE SEQUENCE [LARGE SCALE GENOMIC DNA]</scope>
    <source>
        <strain evidence="3 4">DSM 21667</strain>
    </source>
</reference>
<evidence type="ECO:0000256" key="1">
    <source>
        <dbReference type="SAM" id="SignalP"/>
    </source>
</evidence>
<accession>A0A4R6YMQ9</accession>